<dbReference type="Proteomes" id="UP000827805">
    <property type="component" value="Segment"/>
</dbReference>
<keyword evidence="1" id="KW-1133">Transmembrane helix</keyword>
<evidence type="ECO:0000313" key="3">
    <source>
        <dbReference type="Proteomes" id="UP000827805"/>
    </source>
</evidence>
<evidence type="ECO:0000256" key="1">
    <source>
        <dbReference type="SAM" id="Phobius"/>
    </source>
</evidence>
<keyword evidence="3" id="KW-1185">Reference proteome</keyword>
<gene>
    <name evidence="2" type="ORF">pEaSNUABM33_00051</name>
</gene>
<evidence type="ECO:0000313" key="2">
    <source>
        <dbReference type="EMBL" id="QZE57927.1"/>
    </source>
</evidence>
<proteinExistence type="predicted"/>
<accession>A0AAE8C098</accession>
<feature type="transmembrane region" description="Helical" evidence="1">
    <location>
        <begin position="6"/>
        <end position="26"/>
    </location>
</feature>
<dbReference type="EMBL" id="MZ443779">
    <property type="protein sequence ID" value="QZE57927.1"/>
    <property type="molecule type" value="Genomic_DNA"/>
</dbReference>
<protein>
    <submittedName>
        <fullName evidence="2">Uncharacterized protein</fullName>
    </submittedName>
</protein>
<name>A0AAE8C098_9CAUD</name>
<keyword evidence="1" id="KW-0812">Transmembrane</keyword>
<reference evidence="2 3" key="1">
    <citation type="submission" date="2021-06" db="EMBL/GenBank/DDBJ databases">
        <title>Complete genome sequence of Erwinia phage pEa_SNUABM_33.</title>
        <authorList>
            <person name="Kim S.G."/>
            <person name="Park S.C."/>
        </authorList>
    </citation>
    <scope>NUCLEOTIDE SEQUENCE [LARGE SCALE GENOMIC DNA]</scope>
</reference>
<organism evidence="2 3">
    <name type="scientific">Erwinia phage pEa_SNUABM_33</name>
    <dbReference type="NCBI Taxonomy" id="2869556"/>
    <lineage>
        <taxon>Viruses</taxon>
        <taxon>Duplodnaviria</taxon>
        <taxon>Heunggongvirae</taxon>
        <taxon>Uroviricota</taxon>
        <taxon>Caudoviricetes</taxon>
        <taxon>Alexandravirus</taxon>
        <taxon>Alexandravirus SNUABM33</taxon>
    </lineage>
</organism>
<keyword evidence="1" id="KW-0472">Membrane</keyword>
<sequence length="34" mass="3988">MFWTGLVVGIVVGVVITLFSLWYFFLKDFKVFKS</sequence>